<reference evidence="1 2" key="1">
    <citation type="journal article" date="2022" name="bioRxiv">
        <title>The genome of the oomycete Peronosclerospora sorghi, a cosmopolitan pathogen of maize and sorghum, is inflated with dispersed pseudogenes.</title>
        <authorList>
            <person name="Fletcher K."/>
            <person name="Martin F."/>
            <person name="Isakeit T."/>
            <person name="Cavanaugh K."/>
            <person name="Magill C."/>
            <person name="Michelmore R."/>
        </authorList>
    </citation>
    <scope>NUCLEOTIDE SEQUENCE [LARGE SCALE GENOMIC DNA]</scope>
    <source>
        <strain evidence="1">P6</strain>
    </source>
</reference>
<name>A0ACC0W0T2_9STRA</name>
<dbReference type="Proteomes" id="UP001163321">
    <property type="component" value="Chromosome 5"/>
</dbReference>
<proteinExistence type="predicted"/>
<keyword evidence="2" id="KW-1185">Reference proteome</keyword>
<dbReference type="EMBL" id="CM047584">
    <property type="protein sequence ID" value="KAI9911936.1"/>
    <property type="molecule type" value="Genomic_DNA"/>
</dbReference>
<evidence type="ECO:0000313" key="2">
    <source>
        <dbReference type="Proteomes" id="UP001163321"/>
    </source>
</evidence>
<accession>A0ACC0W0T2</accession>
<sequence>MVVVRFSASKVALVTGLHDFGDVTEEILDCVYQDREEMLVRDAARLQLRLVSKDEEIESLVQKSGAAIAPQLRKALLWTRDQATPTNVKEAQNLLEDVDKQLAEALVSNHLVNQEAQKARKLLAERIHQSAGTRNESLALEAYERQTGSKVRLTNEHCYVLTFPPPVEMSNVNDTGQASVDYSLLAEKSQRTTIFKSQQFEWPSRFAPVDLTMNQGKEENLFHGYFSICGMVDGISDALNFAENDEWELVPVVVEVKNRLRCLQNPPPLHDYIQLAVYMKMLEFEHGDLVQCIYDTDSHPTIQISRASLGSAPLCLPVSSTGRKSDIWTEVIVPRLYAVTQLVEMLRCEELLRLAFLNGNEVERFTMIRAECDFL</sequence>
<evidence type="ECO:0000313" key="1">
    <source>
        <dbReference type="EMBL" id="KAI9911936.1"/>
    </source>
</evidence>
<protein>
    <submittedName>
        <fullName evidence="1">Uncharacterized protein</fullName>
    </submittedName>
</protein>
<gene>
    <name evidence="1" type="ORF">PsorP6_009559</name>
</gene>
<organism evidence="1 2">
    <name type="scientific">Peronosclerospora sorghi</name>
    <dbReference type="NCBI Taxonomy" id="230839"/>
    <lineage>
        <taxon>Eukaryota</taxon>
        <taxon>Sar</taxon>
        <taxon>Stramenopiles</taxon>
        <taxon>Oomycota</taxon>
        <taxon>Peronosporomycetes</taxon>
        <taxon>Peronosporales</taxon>
        <taxon>Peronosporaceae</taxon>
        <taxon>Peronosclerospora</taxon>
    </lineage>
</organism>
<comment type="caution">
    <text evidence="1">The sequence shown here is derived from an EMBL/GenBank/DDBJ whole genome shotgun (WGS) entry which is preliminary data.</text>
</comment>